<dbReference type="GO" id="GO:0005525">
    <property type="term" value="F:GTP binding"/>
    <property type="evidence" value="ECO:0007669"/>
    <property type="project" value="UniProtKB-KW"/>
</dbReference>
<comment type="similarity">
    <text evidence="1 13">Belongs to the RtcB family.</text>
</comment>
<accession>A0A1F8B9G1</accession>
<comment type="catalytic activity">
    <reaction evidence="9">
        <text>a 3'-end 2',3'-cyclophospho-ribonucleotide-RNA + a 5'-end dephospho-ribonucleoside-RNA + GTP + H2O = a ribonucleotidyl-ribonucleotide-RNA + GMP + diphosphate + H(+)</text>
        <dbReference type="Rhea" id="RHEA:68080"/>
        <dbReference type="Rhea" id="RHEA-COMP:10464"/>
        <dbReference type="Rhea" id="RHEA-COMP:13936"/>
        <dbReference type="Rhea" id="RHEA-COMP:17355"/>
        <dbReference type="ChEBI" id="CHEBI:15377"/>
        <dbReference type="ChEBI" id="CHEBI:15378"/>
        <dbReference type="ChEBI" id="CHEBI:33019"/>
        <dbReference type="ChEBI" id="CHEBI:37565"/>
        <dbReference type="ChEBI" id="CHEBI:58115"/>
        <dbReference type="ChEBI" id="CHEBI:83064"/>
        <dbReference type="ChEBI" id="CHEBI:138284"/>
        <dbReference type="ChEBI" id="CHEBI:173118"/>
        <dbReference type="EC" id="6.5.1.8"/>
    </reaction>
</comment>
<feature type="binding site" evidence="11">
    <location>
        <begin position="333"/>
        <end position="334"/>
    </location>
    <ligand>
        <name>GMP</name>
        <dbReference type="ChEBI" id="CHEBI:58115"/>
    </ligand>
</feature>
<evidence type="ECO:0000256" key="8">
    <source>
        <dbReference type="ARBA" id="ARBA00047746"/>
    </source>
</evidence>
<dbReference type="GO" id="GO:0170057">
    <property type="term" value="F:RNA ligase (GTP) activity"/>
    <property type="evidence" value="ECO:0007669"/>
    <property type="project" value="UniProtKB-EC"/>
</dbReference>
<dbReference type="STRING" id="1802517.A2892_01410"/>
<feature type="active site" description="GMP-histidine intermediate" evidence="10">
    <location>
        <position position="421"/>
    </location>
</feature>
<evidence type="ECO:0000256" key="2">
    <source>
        <dbReference type="ARBA" id="ARBA00022598"/>
    </source>
</evidence>
<comment type="caution">
    <text evidence="14">The sequence shown here is derived from an EMBL/GenBank/DDBJ whole genome shotgun (WGS) entry which is preliminary data.</text>
</comment>
<evidence type="ECO:0000256" key="9">
    <source>
        <dbReference type="ARBA" id="ARBA00049514"/>
    </source>
</evidence>
<evidence type="ECO:0000256" key="1">
    <source>
        <dbReference type="ARBA" id="ARBA00008071"/>
    </source>
</evidence>
<dbReference type="Pfam" id="PF01139">
    <property type="entry name" value="RtcB"/>
    <property type="match status" value="1"/>
</dbReference>
<evidence type="ECO:0000256" key="5">
    <source>
        <dbReference type="ARBA" id="ARBA00022800"/>
    </source>
</evidence>
<reference evidence="14 15" key="1">
    <citation type="journal article" date="2016" name="Nat. Commun.">
        <title>Thousands of microbial genomes shed light on interconnected biogeochemical processes in an aquifer system.</title>
        <authorList>
            <person name="Anantharaman K."/>
            <person name="Brown C.T."/>
            <person name="Hug L.A."/>
            <person name="Sharon I."/>
            <person name="Castelle C.J."/>
            <person name="Probst A.J."/>
            <person name="Thomas B.C."/>
            <person name="Singh A."/>
            <person name="Wilkins M.J."/>
            <person name="Karaoz U."/>
            <person name="Brodie E.L."/>
            <person name="Williams K.H."/>
            <person name="Hubbard S.S."/>
            <person name="Banfield J.F."/>
        </authorList>
    </citation>
    <scope>NUCLEOTIDE SEQUENCE [LARGE SCALE GENOMIC DNA]</scope>
</reference>
<dbReference type="SUPFAM" id="SSF103365">
    <property type="entry name" value="Hypothetical protein PH1602"/>
    <property type="match status" value="1"/>
</dbReference>
<feature type="binding site" evidence="11">
    <location>
        <position position="497"/>
    </location>
    <ligand>
        <name>GMP</name>
        <dbReference type="ChEBI" id="CHEBI:58115"/>
    </ligand>
</feature>
<dbReference type="EC" id="6.5.1.-" evidence="13"/>
<dbReference type="EMBL" id="MGHD01000003">
    <property type="protein sequence ID" value="OGM60686.1"/>
    <property type="molecule type" value="Genomic_DNA"/>
</dbReference>
<dbReference type="AlphaFoldDB" id="A0A1F8B9G1"/>
<feature type="binding site" evidence="12">
    <location>
        <position position="99"/>
    </location>
    <ligand>
        <name>Mn(2+)</name>
        <dbReference type="ChEBI" id="CHEBI:29035"/>
        <label>1</label>
    </ligand>
</feature>
<evidence type="ECO:0000256" key="13">
    <source>
        <dbReference type="RuleBase" id="RU371113"/>
    </source>
</evidence>
<keyword evidence="4 11" id="KW-0547">Nucleotide-binding</keyword>
<dbReference type="GO" id="GO:0006396">
    <property type="term" value="P:RNA processing"/>
    <property type="evidence" value="ECO:0007669"/>
    <property type="project" value="InterPro"/>
</dbReference>
<keyword evidence="7 12" id="KW-0464">Manganese</keyword>
<feature type="binding site" evidence="12">
    <location>
        <position position="239"/>
    </location>
    <ligand>
        <name>Mn(2+)</name>
        <dbReference type="ChEBI" id="CHEBI:29035"/>
        <label>2</label>
    </ligand>
</feature>
<feature type="binding site" evidence="11">
    <location>
        <begin position="421"/>
        <end position="424"/>
    </location>
    <ligand>
        <name>GMP</name>
        <dbReference type="ChEBI" id="CHEBI:58115"/>
    </ligand>
</feature>
<evidence type="ECO:0000313" key="14">
    <source>
        <dbReference type="EMBL" id="OGM60686.1"/>
    </source>
</evidence>
<comment type="cofactor">
    <cofactor evidence="12 13">
        <name>Mn(2+)</name>
        <dbReference type="ChEBI" id="CHEBI:29035"/>
    </cofactor>
    <text evidence="12 13">Binds 2 manganese ions per subunit.</text>
</comment>
<evidence type="ECO:0000256" key="6">
    <source>
        <dbReference type="ARBA" id="ARBA00023134"/>
    </source>
</evidence>
<dbReference type="Gene3D" id="3.90.1860.10">
    <property type="entry name" value="tRNA-splicing ligase RtcB"/>
    <property type="match status" value="1"/>
</dbReference>
<evidence type="ECO:0000256" key="12">
    <source>
        <dbReference type="PIRSR" id="PIRSR601233-3"/>
    </source>
</evidence>
<gene>
    <name evidence="13" type="primary">rtcB</name>
    <name evidence="14" type="ORF">A2892_01410</name>
</gene>
<proteinExistence type="inferred from homology"/>
<dbReference type="GO" id="GO:0046872">
    <property type="term" value="F:metal ion binding"/>
    <property type="evidence" value="ECO:0007669"/>
    <property type="project" value="UniProtKB-UniRule"/>
</dbReference>
<comment type="catalytic activity">
    <reaction evidence="8">
        <text>a 3'-end 3'-phospho-ribonucleotide-RNA + a 5'-end dephospho-ribonucleoside-RNA + GTP = a ribonucleotidyl-ribonucleotide-RNA + GMP + diphosphate</text>
        <dbReference type="Rhea" id="RHEA:68076"/>
        <dbReference type="Rhea" id="RHEA-COMP:10463"/>
        <dbReference type="Rhea" id="RHEA-COMP:13936"/>
        <dbReference type="Rhea" id="RHEA-COMP:17355"/>
        <dbReference type="ChEBI" id="CHEBI:33019"/>
        <dbReference type="ChEBI" id="CHEBI:37565"/>
        <dbReference type="ChEBI" id="CHEBI:58115"/>
        <dbReference type="ChEBI" id="CHEBI:83062"/>
        <dbReference type="ChEBI" id="CHEBI:138284"/>
        <dbReference type="ChEBI" id="CHEBI:173118"/>
        <dbReference type="EC" id="6.5.1.8"/>
    </reaction>
</comment>
<feature type="binding site" evidence="11">
    <location>
        <begin position="395"/>
        <end position="398"/>
    </location>
    <ligand>
        <name>GMP</name>
        <dbReference type="ChEBI" id="CHEBI:58115"/>
    </ligand>
</feature>
<comment type="subunit">
    <text evidence="13">Monomer.</text>
</comment>
<evidence type="ECO:0000256" key="7">
    <source>
        <dbReference type="ARBA" id="ARBA00023211"/>
    </source>
</evidence>
<evidence type="ECO:0000256" key="11">
    <source>
        <dbReference type="PIRSR" id="PIRSR601233-2"/>
    </source>
</evidence>
<organism evidence="14 15">
    <name type="scientific">Candidatus Woesebacteria bacterium RIFCSPLOWO2_01_FULL_39_10b</name>
    <dbReference type="NCBI Taxonomy" id="1802517"/>
    <lineage>
        <taxon>Bacteria</taxon>
        <taxon>Candidatus Woeseibacteriota</taxon>
    </lineage>
</organism>
<evidence type="ECO:0000313" key="15">
    <source>
        <dbReference type="Proteomes" id="UP000176404"/>
    </source>
</evidence>
<feature type="binding site" evidence="12">
    <location>
        <position position="207"/>
    </location>
    <ligand>
        <name>Mn(2+)</name>
        <dbReference type="ChEBI" id="CHEBI:29035"/>
        <label>1</label>
    </ligand>
</feature>
<keyword evidence="6 11" id="KW-0342">GTP-binding</keyword>
<keyword evidence="3 12" id="KW-0479">Metal-binding</keyword>
<dbReference type="PANTHER" id="PTHR11118:SF1">
    <property type="entry name" value="RNA-SPLICING LIGASE RTCB HOMOLOG"/>
    <property type="match status" value="1"/>
</dbReference>
<dbReference type="Proteomes" id="UP000176404">
    <property type="component" value="Unassembled WGS sequence"/>
</dbReference>
<sequence length="498" mass="54085">MDARLFERLTEVEKGIWELPRTYRKKMKVPVRVVATDKLLRDMDDEAVMQAVNVSELPGIVEASFMMPDAHWGYGFPIGGVAAFDLEKGIISPGGIGFDINCGMRLLLTNLTEKEVRPRIEQIVDGLFDEIPAGVGGGGSVRLSKSEFKDVLAKGAIWAVEEGLGWQEDLRRIEEEGSIKGADPEAVSERAISRGINQLGTLGSGNHYLEVQKVETIFDEETAQEMGILGVGQVGIMIHCGSRGFGHQVGTDYLNTFEPVMEKYGIEVADRQLACAPFSSPEGKKYFSAMAAAANCAFCNRQIIAHKAREVFAHVFGRSAEELGMKLVYDVAHNIAKVEKFNLGTQSSIIPPSPSPRGPKAMATKMSRKAGKAQKLLVHRKGATRAYPDQPVIIGGSMETGSYLLVGSEIAIEKTFGSTAHGSGRTMSRTKAKHEVRGEELQKKMKKQGIYVKTASYSGLAEEAGFAYKDINEVVKAVSLADISQPVASFKPLGNIKG</sequence>
<dbReference type="GO" id="GO:0003972">
    <property type="term" value="F:RNA ligase (ATP) activity"/>
    <property type="evidence" value="ECO:0007669"/>
    <property type="project" value="TreeGrafter"/>
</dbReference>
<evidence type="ECO:0000256" key="10">
    <source>
        <dbReference type="PIRSR" id="PIRSR601233-1"/>
    </source>
</evidence>
<dbReference type="InterPro" id="IPR001233">
    <property type="entry name" value="RtcB"/>
</dbReference>
<feature type="binding site" evidence="11">
    <location>
        <begin position="206"/>
        <end position="210"/>
    </location>
    <ligand>
        <name>GMP</name>
        <dbReference type="ChEBI" id="CHEBI:58115"/>
    </ligand>
</feature>
<feature type="binding site" evidence="12">
    <location>
        <position position="333"/>
    </location>
    <ligand>
        <name>Mn(2+)</name>
        <dbReference type="ChEBI" id="CHEBI:29035"/>
        <label>2</label>
    </ligand>
</feature>
<protein>
    <recommendedName>
        <fullName evidence="13">tRNA-splicing ligase RtcB</fullName>
        <ecNumber evidence="13">6.5.1.-</ecNumber>
    </recommendedName>
</protein>
<evidence type="ECO:0000256" key="4">
    <source>
        <dbReference type="ARBA" id="ARBA00022741"/>
    </source>
</evidence>
<feature type="binding site" evidence="11">
    <location>
        <position position="402"/>
    </location>
    <ligand>
        <name>GMP</name>
        <dbReference type="ChEBI" id="CHEBI:58115"/>
    </ligand>
</feature>
<dbReference type="InterPro" id="IPR036025">
    <property type="entry name" value="RtcB-like_sf"/>
</dbReference>
<keyword evidence="2 13" id="KW-0436">Ligase</keyword>
<dbReference type="GO" id="GO:0042245">
    <property type="term" value="P:RNA repair"/>
    <property type="evidence" value="ECO:0007669"/>
    <property type="project" value="UniProtKB-KW"/>
</dbReference>
<dbReference type="FunFam" id="3.90.1860.10:FF:000001">
    <property type="entry name" value="tRNA-splicing ligase RtcB homolog"/>
    <property type="match status" value="1"/>
</dbReference>
<keyword evidence="5" id="KW-0692">RNA repair</keyword>
<dbReference type="PANTHER" id="PTHR11118">
    <property type="entry name" value="RNA-SPLICING LIGASE RTCB HOMOLOG"/>
    <property type="match status" value="1"/>
</dbReference>
<name>A0A1F8B9G1_9BACT</name>
<evidence type="ECO:0000256" key="3">
    <source>
        <dbReference type="ARBA" id="ARBA00022723"/>
    </source>
</evidence>